<reference evidence="1 2" key="1">
    <citation type="submission" date="2019-07" db="EMBL/GenBank/DDBJ databases">
        <title>The draft genome sequence of Aquimarina algiphila M91.</title>
        <authorList>
            <person name="Meng X."/>
        </authorList>
    </citation>
    <scope>NUCLEOTIDE SEQUENCE [LARGE SCALE GENOMIC DNA]</scope>
    <source>
        <strain evidence="1 2">M91</strain>
    </source>
</reference>
<organism evidence="1 2">
    <name type="scientific">Aquimarina algiphila</name>
    <dbReference type="NCBI Taxonomy" id="2047982"/>
    <lineage>
        <taxon>Bacteria</taxon>
        <taxon>Pseudomonadati</taxon>
        <taxon>Bacteroidota</taxon>
        <taxon>Flavobacteriia</taxon>
        <taxon>Flavobacteriales</taxon>
        <taxon>Flavobacteriaceae</taxon>
        <taxon>Aquimarina</taxon>
    </lineage>
</organism>
<dbReference type="AlphaFoldDB" id="A0A554VRP5"/>
<dbReference type="Proteomes" id="UP000318833">
    <property type="component" value="Unassembled WGS sequence"/>
</dbReference>
<comment type="caution">
    <text evidence="1">The sequence shown here is derived from an EMBL/GenBank/DDBJ whole genome shotgun (WGS) entry which is preliminary data.</text>
</comment>
<name>A0A554VRP5_9FLAO</name>
<evidence type="ECO:0000313" key="2">
    <source>
        <dbReference type="Proteomes" id="UP000318833"/>
    </source>
</evidence>
<gene>
    <name evidence="1" type="ORF">FOF46_01410</name>
</gene>
<keyword evidence="2" id="KW-1185">Reference proteome</keyword>
<sequence length="63" mass="7244">MIKEEVEKLTDEVRSIMKKGKLPYALLTLEPEEMEIQASGTLNDDMFVIVLEEILSKMKSKTK</sequence>
<dbReference type="RefSeq" id="WP_143915239.1">
    <property type="nucleotide sequence ID" value="NZ_CANMXV010000003.1"/>
</dbReference>
<dbReference type="EMBL" id="VLNR01000002">
    <property type="protein sequence ID" value="TSE11315.1"/>
    <property type="molecule type" value="Genomic_DNA"/>
</dbReference>
<proteinExistence type="predicted"/>
<evidence type="ECO:0000313" key="1">
    <source>
        <dbReference type="EMBL" id="TSE11315.1"/>
    </source>
</evidence>
<accession>A0A554VRP5</accession>
<protein>
    <submittedName>
        <fullName evidence="1">Uncharacterized protein</fullName>
    </submittedName>
</protein>